<name>A0A226QQY9_9BACL</name>
<dbReference type="RefSeq" id="WP_089097209.1">
    <property type="nucleotide sequence ID" value="NZ_NDYL01000001.1"/>
</dbReference>
<proteinExistence type="predicted"/>
<organism evidence="1 2">
    <name type="scientific">Parageobacillus galactosidasius</name>
    <dbReference type="NCBI Taxonomy" id="883812"/>
    <lineage>
        <taxon>Bacteria</taxon>
        <taxon>Bacillati</taxon>
        <taxon>Bacillota</taxon>
        <taxon>Bacilli</taxon>
        <taxon>Bacillales</taxon>
        <taxon>Anoxybacillaceae</taxon>
        <taxon>Parageobacillus</taxon>
    </lineage>
</organism>
<sequence length="200" mass="24111">MKIQDPYLDDRLRSERPITFLQFVDVLRKLWKSAGKKGDIVRQFPVDEDVKYPLITYRLLKRVINPSFKDYKPRFRDVIRHPYAPDQFVELYGQIFDVWVEFKIYSLSQEEADELVVEFEDFLYMYTGFFKKSGVQNIQFYSQEEDELITKGRYPVAVRTLQYQMRLERVVPRFLNQIHDLAVQANIMHTSENPNEEEDY</sequence>
<dbReference type="Proteomes" id="UP000198394">
    <property type="component" value="Unassembled WGS sequence"/>
</dbReference>
<evidence type="ECO:0000313" key="1">
    <source>
        <dbReference type="EMBL" id="OXB94755.1"/>
    </source>
</evidence>
<keyword evidence="2" id="KW-1185">Reference proteome</keyword>
<evidence type="ECO:0000313" key="2">
    <source>
        <dbReference type="Proteomes" id="UP000198394"/>
    </source>
</evidence>
<comment type="caution">
    <text evidence="1">The sequence shown here is derived from an EMBL/GenBank/DDBJ whole genome shotgun (WGS) entry which is preliminary data.</text>
</comment>
<accession>A0A226QQY9</accession>
<dbReference type="AlphaFoldDB" id="A0A226QQY9"/>
<gene>
    <name evidence="1" type="ORF">B9L23_07790</name>
</gene>
<reference evidence="1 2" key="1">
    <citation type="submission" date="2017-04" db="EMBL/GenBank/DDBJ databases">
        <title>The genome sequence of Parageobacillus galactosidasius DSM 18751.</title>
        <authorList>
            <person name="Ramaloko W.T."/>
            <person name="Koen N."/>
            <person name="Polliack S."/>
            <person name="Aliyu H."/>
            <person name="Lebre P."/>
            <person name="Mohr T."/>
            <person name="Oswald F."/>
            <person name="Zwick M."/>
            <person name="Neumann A."/>
            <person name="Syldatk C."/>
            <person name="Cowan D."/>
            <person name="De Maayer P."/>
        </authorList>
    </citation>
    <scope>NUCLEOTIDE SEQUENCE [LARGE SCALE GENOMIC DNA]</scope>
    <source>
        <strain evidence="1 2">DSM 18751</strain>
    </source>
</reference>
<protein>
    <submittedName>
        <fullName evidence="1">Uncharacterized protein</fullName>
    </submittedName>
</protein>
<dbReference type="EMBL" id="NDYL01000001">
    <property type="protein sequence ID" value="OXB94755.1"/>
    <property type="molecule type" value="Genomic_DNA"/>
</dbReference>